<dbReference type="GO" id="GO:0055085">
    <property type="term" value="P:transmembrane transport"/>
    <property type="evidence" value="ECO:0007669"/>
    <property type="project" value="InterPro"/>
</dbReference>
<feature type="domain" description="Multidrug resistance protein MdtA-like alpha-helical hairpin" evidence="2">
    <location>
        <begin position="143"/>
        <end position="210"/>
    </location>
</feature>
<dbReference type="SUPFAM" id="SSF111369">
    <property type="entry name" value="HlyD-like secretion proteins"/>
    <property type="match status" value="2"/>
</dbReference>
<evidence type="ECO:0000259" key="4">
    <source>
        <dbReference type="Pfam" id="PF25954"/>
    </source>
</evidence>
<organism evidence="5 6">
    <name type="scientific">Pararhizobium polonicum</name>
    <dbReference type="NCBI Taxonomy" id="1612624"/>
    <lineage>
        <taxon>Bacteria</taxon>
        <taxon>Pseudomonadati</taxon>
        <taxon>Pseudomonadota</taxon>
        <taxon>Alphaproteobacteria</taxon>
        <taxon>Hyphomicrobiales</taxon>
        <taxon>Rhizobiaceae</taxon>
        <taxon>Rhizobium/Agrobacterium group</taxon>
        <taxon>Pararhizobium</taxon>
    </lineage>
</organism>
<feature type="domain" description="CusB-like beta-barrel" evidence="4">
    <location>
        <begin position="275"/>
        <end position="317"/>
    </location>
</feature>
<dbReference type="InterPro" id="IPR058624">
    <property type="entry name" value="MdtA-like_HH"/>
</dbReference>
<evidence type="ECO:0000259" key="3">
    <source>
        <dbReference type="Pfam" id="PF25917"/>
    </source>
</evidence>
<dbReference type="InterPro" id="IPR058792">
    <property type="entry name" value="Beta-barrel_RND_2"/>
</dbReference>
<reference evidence="5 6" key="1">
    <citation type="journal article" date="2016" name="Syst. Appl. Microbiol.">
        <title>Pararhizobium polonicum sp. nov. isolated from tumors on stone fruit rootstocks.</title>
        <authorList>
            <person name="Pulawska J."/>
            <person name="Kuzmanovic N."/>
            <person name="Willems A."/>
            <person name="Pothier J.F."/>
        </authorList>
    </citation>
    <scope>NUCLEOTIDE SEQUENCE [LARGE SCALE GENOMIC DNA]</scope>
    <source>
        <strain evidence="5 6">F5.1</strain>
    </source>
</reference>
<dbReference type="Pfam" id="PF25954">
    <property type="entry name" value="Beta-barrel_RND_2"/>
    <property type="match status" value="1"/>
</dbReference>
<comment type="caution">
    <text evidence="5">The sequence shown here is derived from an EMBL/GenBank/DDBJ whole genome shotgun (WGS) entry which is preliminary data.</text>
</comment>
<dbReference type="InterPro" id="IPR058625">
    <property type="entry name" value="MdtA-like_BSH"/>
</dbReference>
<dbReference type="Pfam" id="PF25876">
    <property type="entry name" value="HH_MFP_RND"/>
    <property type="match status" value="1"/>
</dbReference>
<dbReference type="RefSeq" id="WP_068959127.1">
    <property type="nucleotide sequence ID" value="NZ_LGLV01000024.1"/>
</dbReference>
<keyword evidence="6" id="KW-1185">Reference proteome</keyword>
<dbReference type="InterPro" id="IPR050739">
    <property type="entry name" value="MFP"/>
</dbReference>
<dbReference type="Gene3D" id="2.40.30.170">
    <property type="match status" value="1"/>
</dbReference>
<sequence>MLQQTPPKGPALVGVQPHEVAAPKPARDFTKLLIPLSVVAAVCVLVGVSSQRWDRWTAGADTQTTDNAYIRAELSRLSARVAGNVSAINVGDFDHVKAGDVLVEIDASDYLAKQAQAKAALDSALAQLGNLDNQKTLQKAAIRQAEAQSAVAKANAALAATEAERQVTLMSSGAGTQQKTEQAQAAVQSTAATALAAEAAVASAKAQLEYVEGQSDQLSANVDAARAALKAADLSVSYTKITAPFDGVVSERQVHVGDYVTVGTNSISIVPLPNVYMIANFKETQLARMKEGQFADVTVDALPGEAFKGHISRLSPASGSQFALLPADNATGNFTKVVQRVPVRIDFEASPSLERLRSGMSAVVSVSVASEGR</sequence>
<name>A0A1C7NXC1_9HYPH</name>
<dbReference type="PANTHER" id="PTHR30386">
    <property type="entry name" value="MEMBRANE FUSION SUBUNIT OF EMRAB-TOLC MULTIDRUG EFFLUX PUMP"/>
    <property type="match status" value="1"/>
</dbReference>
<dbReference type="PANTHER" id="PTHR30386:SF24">
    <property type="entry name" value="MULTIDRUG RESISTANCE EFFLUX PUMP"/>
    <property type="match status" value="1"/>
</dbReference>
<keyword evidence="1" id="KW-0175">Coiled coil</keyword>
<dbReference type="AlphaFoldDB" id="A0A1C7NXC1"/>
<dbReference type="STRING" id="1612624.ADU59_28630"/>
<dbReference type="Gene3D" id="2.40.50.100">
    <property type="match status" value="1"/>
</dbReference>
<gene>
    <name evidence="5" type="ORF">ADU59_28630</name>
</gene>
<evidence type="ECO:0000259" key="2">
    <source>
        <dbReference type="Pfam" id="PF25876"/>
    </source>
</evidence>
<feature type="domain" description="Multidrug resistance protein MdtA-like barrel-sandwich hybrid" evidence="3">
    <location>
        <begin position="77"/>
        <end position="270"/>
    </location>
</feature>
<dbReference type="PATRIC" id="fig|1612624.7.peg.3905"/>
<dbReference type="OrthoDB" id="9811754at2"/>
<feature type="coiled-coil region" evidence="1">
    <location>
        <begin position="128"/>
        <end position="164"/>
    </location>
</feature>
<evidence type="ECO:0000313" key="5">
    <source>
        <dbReference type="EMBL" id="OBZ92094.1"/>
    </source>
</evidence>
<accession>A0A1C7NXC1</accession>
<dbReference type="Pfam" id="PF25917">
    <property type="entry name" value="BSH_RND"/>
    <property type="match status" value="1"/>
</dbReference>
<dbReference type="Gene3D" id="1.10.287.470">
    <property type="entry name" value="Helix hairpin bin"/>
    <property type="match status" value="1"/>
</dbReference>
<protein>
    <submittedName>
        <fullName evidence="5">Hemolysin D</fullName>
    </submittedName>
</protein>
<proteinExistence type="predicted"/>
<evidence type="ECO:0000313" key="6">
    <source>
        <dbReference type="Proteomes" id="UP000093111"/>
    </source>
</evidence>
<evidence type="ECO:0000256" key="1">
    <source>
        <dbReference type="SAM" id="Coils"/>
    </source>
</evidence>
<dbReference type="EMBL" id="LGLV01000024">
    <property type="protein sequence ID" value="OBZ92094.1"/>
    <property type="molecule type" value="Genomic_DNA"/>
</dbReference>
<dbReference type="Proteomes" id="UP000093111">
    <property type="component" value="Unassembled WGS sequence"/>
</dbReference>